<evidence type="ECO:0000313" key="2">
    <source>
        <dbReference type="Proteomes" id="UP000179233"/>
    </source>
</evidence>
<gene>
    <name evidence="1" type="ORF">A2786_01645</name>
</gene>
<dbReference type="EMBL" id="MHCJ01000003">
    <property type="protein sequence ID" value="OGY18202.1"/>
    <property type="molecule type" value="Genomic_DNA"/>
</dbReference>
<dbReference type="AlphaFoldDB" id="A0A1G1VS29"/>
<proteinExistence type="predicted"/>
<name>A0A1G1VS29_9BACT</name>
<evidence type="ECO:0000313" key="1">
    <source>
        <dbReference type="EMBL" id="OGY18202.1"/>
    </source>
</evidence>
<accession>A0A1G1VS29</accession>
<comment type="caution">
    <text evidence="1">The sequence shown here is derived from an EMBL/GenBank/DDBJ whole genome shotgun (WGS) entry which is preliminary data.</text>
</comment>
<reference evidence="1 2" key="1">
    <citation type="journal article" date="2016" name="Nat. Commun.">
        <title>Thousands of microbial genomes shed light on interconnected biogeochemical processes in an aquifer system.</title>
        <authorList>
            <person name="Anantharaman K."/>
            <person name="Brown C.T."/>
            <person name="Hug L.A."/>
            <person name="Sharon I."/>
            <person name="Castelle C.J."/>
            <person name="Probst A.J."/>
            <person name="Thomas B.C."/>
            <person name="Singh A."/>
            <person name="Wilkins M.J."/>
            <person name="Karaoz U."/>
            <person name="Brodie E.L."/>
            <person name="Williams K.H."/>
            <person name="Hubbard S.S."/>
            <person name="Banfield J.F."/>
        </authorList>
    </citation>
    <scope>NUCLEOTIDE SEQUENCE [LARGE SCALE GENOMIC DNA]</scope>
</reference>
<organism evidence="1 2">
    <name type="scientific">Candidatus Chisholmbacteria bacterium RIFCSPHIGHO2_01_FULL_52_32</name>
    <dbReference type="NCBI Taxonomy" id="1797591"/>
    <lineage>
        <taxon>Bacteria</taxon>
        <taxon>Candidatus Chisholmiibacteriota</taxon>
    </lineage>
</organism>
<sequence length="105" mass="11352">MGIAEGEGSPAREKDVMGSVDDVVDSSYLLQRQELAEGVPLIIRYGDRALILVSGPYTPESGDVPMVEALEVQVLSERSGVHPDRAVDIFKEALRREASQEPTGV</sequence>
<dbReference type="Proteomes" id="UP000179233">
    <property type="component" value="Unassembled WGS sequence"/>
</dbReference>
<protein>
    <submittedName>
        <fullName evidence="1">Uncharacterized protein</fullName>
    </submittedName>
</protein>